<dbReference type="RefSeq" id="WP_317793268.1">
    <property type="nucleotide sequence ID" value="NZ_AP028461.1"/>
</dbReference>
<evidence type="ECO:0000313" key="2">
    <source>
        <dbReference type="Proteomes" id="UP001597183"/>
    </source>
</evidence>
<keyword evidence="2" id="KW-1185">Reference proteome</keyword>
<proteinExistence type="predicted"/>
<protein>
    <recommendedName>
        <fullName evidence="3">CHAT domain-containing protein</fullName>
    </recommendedName>
</protein>
<evidence type="ECO:0000313" key="1">
    <source>
        <dbReference type="EMBL" id="MFD1366510.1"/>
    </source>
</evidence>
<organism evidence="1 2">
    <name type="scientific">Actinoplanes sichuanensis</name>
    <dbReference type="NCBI Taxonomy" id="512349"/>
    <lineage>
        <taxon>Bacteria</taxon>
        <taxon>Bacillati</taxon>
        <taxon>Actinomycetota</taxon>
        <taxon>Actinomycetes</taxon>
        <taxon>Micromonosporales</taxon>
        <taxon>Micromonosporaceae</taxon>
        <taxon>Actinoplanes</taxon>
    </lineage>
</organism>
<dbReference type="Proteomes" id="UP001597183">
    <property type="component" value="Unassembled WGS sequence"/>
</dbReference>
<sequence>MTANRVVGALQGRSTPAPLAPVAAEPAGEIRPAVAADATGLSMPSAAPDLSRELPHDVALLKVIAVDDAPDRYRFRLEGYFRGRMWSSTESDEKAHLRPGLAMDDALTADSEAALEAAVEYYEFIMGWSATKHGLGNWLRGLRAADPAGVRLIIWDDTDTGLPWELYRLVDGAAHRWLGEAFPVTRWTTIHDPDRHGQFSAFSEPVRSGGGILCFEDGELVAGAGLSITSVAAVSRADTLVELLRRLDDEGQRFGLVYVRAHGQHGADVRSARLGGIPLARFETLGLRAVHASGSVVLLNACNSARPVVDPAMGDRANRNFAEIFLRRRALAVVATMGEVPTGSSAALARSVIARARAGGVRIPEFLQGRRAEAARELPADTLVLGPGDREAIQDFLYASRYVYFGHPDTLFVLGEPS</sequence>
<gene>
    <name evidence="1" type="ORF">ACFQ5G_14240</name>
</gene>
<name>A0ABW4A8F2_9ACTN</name>
<evidence type="ECO:0008006" key="3">
    <source>
        <dbReference type="Google" id="ProtNLM"/>
    </source>
</evidence>
<accession>A0ABW4A8F2</accession>
<reference evidence="2" key="1">
    <citation type="journal article" date="2019" name="Int. J. Syst. Evol. Microbiol.">
        <title>The Global Catalogue of Microorganisms (GCM) 10K type strain sequencing project: providing services to taxonomists for standard genome sequencing and annotation.</title>
        <authorList>
            <consortium name="The Broad Institute Genomics Platform"/>
            <consortium name="The Broad Institute Genome Sequencing Center for Infectious Disease"/>
            <person name="Wu L."/>
            <person name="Ma J."/>
        </authorList>
    </citation>
    <scope>NUCLEOTIDE SEQUENCE [LARGE SCALE GENOMIC DNA]</scope>
    <source>
        <strain evidence="2">CCM 7526</strain>
    </source>
</reference>
<comment type="caution">
    <text evidence="1">The sequence shown here is derived from an EMBL/GenBank/DDBJ whole genome shotgun (WGS) entry which is preliminary data.</text>
</comment>
<dbReference type="EMBL" id="JBHTMK010000018">
    <property type="protein sequence ID" value="MFD1366510.1"/>
    <property type="molecule type" value="Genomic_DNA"/>
</dbReference>